<protein>
    <submittedName>
        <fullName evidence="2">Enoyl-CoA hydratase</fullName>
    </submittedName>
</protein>
<dbReference type="Gene3D" id="3.90.226.10">
    <property type="entry name" value="2-enoyl-CoA Hydratase, Chain A, domain 1"/>
    <property type="match status" value="1"/>
</dbReference>
<dbReference type="Proteomes" id="UP000229498">
    <property type="component" value="Unassembled WGS sequence"/>
</dbReference>
<dbReference type="CDD" id="cd06558">
    <property type="entry name" value="crotonase-like"/>
    <property type="match status" value="1"/>
</dbReference>
<dbReference type="EMBL" id="PHIG01000005">
    <property type="protein sequence ID" value="PJK31448.1"/>
    <property type="molecule type" value="Genomic_DNA"/>
</dbReference>
<dbReference type="SUPFAM" id="SSF52096">
    <property type="entry name" value="ClpP/crotonase"/>
    <property type="match status" value="1"/>
</dbReference>
<proteinExistence type="inferred from homology"/>
<comment type="similarity">
    <text evidence="1">Belongs to the enoyl-CoA hydratase/isomerase family.</text>
</comment>
<dbReference type="InterPro" id="IPR029045">
    <property type="entry name" value="ClpP/crotonase-like_dom_sf"/>
</dbReference>
<accession>A0A2M9G6U7</accession>
<evidence type="ECO:0000256" key="1">
    <source>
        <dbReference type="ARBA" id="ARBA00005254"/>
    </source>
</evidence>
<gene>
    <name evidence="2" type="ORF">CVT23_01890</name>
</gene>
<dbReference type="PANTHER" id="PTHR43459">
    <property type="entry name" value="ENOYL-COA HYDRATASE"/>
    <property type="match status" value="1"/>
</dbReference>
<organism evidence="2 3">
    <name type="scientific">Minwuia thermotolerans</name>
    <dbReference type="NCBI Taxonomy" id="2056226"/>
    <lineage>
        <taxon>Bacteria</taxon>
        <taxon>Pseudomonadati</taxon>
        <taxon>Pseudomonadota</taxon>
        <taxon>Alphaproteobacteria</taxon>
        <taxon>Minwuiales</taxon>
        <taxon>Minwuiaceae</taxon>
        <taxon>Minwuia</taxon>
    </lineage>
</organism>
<reference evidence="2 3" key="1">
    <citation type="submission" date="2017-11" db="EMBL/GenBank/DDBJ databases">
        <title>Draft genome sequence of Rhizobiales bacterium SY3-13.</title>
        <authorList>
            <person name="Sun C."/>
        </authorList>
    </citation>
    <scope>NUCLEOTIDE SEQUENCE [LARGE SCALE GENOMIC DNA]</scope>
    <source>
        <strain evidence="2 3">SY3-13</strain>
    </source>
</reference>
<dbReference type="RefSeq" id="WP_109793874.1">
    <property type="nucleotide sequence ID" value="NZ_PHIG01000005.1"/>
</dbReference>
<dbReference type="Gene3D" id="1.10.12.10">
    <property type="entry name" value="Lyase 2-enoyl-coa Hydratase, Chain A, domain 2"/>
    <property type="match status" value="1"/>
</dbReference>
<dbReference type="AlphaFoldDB" id="A0A2M9G6U7"/>
<dbReference type="GO" id="GO:0003824">
    <property type="term" value="F:catalytic activity"/>
    <property type="evidence" value="ECO:0007669"/>
    <property type="project" value="UniProtKB-ARBA"/>
</dbReference>
<dbReference type="Pfam" id="PF00378">
    <property type="entry name" value="ECH_1"/>
    <property type="match status" value="1"/>
</dbReference>
<name>A0A2M9G6U7_9PROT</name>
<dbReference type="PANTHER" id="PTHR43459:SF1">
    <property type="entry name" value="EG:BACN32G11.4 PROTEIN"/>
    <property type="match status" value="1"/>
</dbReference>
<evidence type="ECO:0000313" key="2">
    <source>
        <dbReference type="EMBL" id="PJK31448.1"/>
    </source>
</evidence>
<sequence length="256" mass="27227">MTDATVLLRIEGDIAHITLNRPKAKNSLRPEDLALLADCLAQAEQSRARCLVLSGAGGAFSAGRDIAGTDPANDDNLGLLRDTIHPVLKKVRDLQVPTVAMVEGPCLGVGFGLAFACDMVIAADDAVMGSPFRNIGVILDSGGHYHLKTRIGVHRAFELIYTGRLIKGAEAADMGLINRAVPQADLRGEVTKLAGHIAAGPTKAFLISKRILNSDLGFEATLDEEAQGQQEACTSADGVEGFRAFQEKRKPVFRGE</sequence>
<dbReference type="InterPro" id="IPR014748">
    <property type="entry name" value="Enoyl-CoA_hydra_C"/>
</dbReference>
<comment type="caution">
    <text evidence="2">The sequence shown here is derived from an EMBL/GenBank/DDBJ whole genome shotgun (WGS) entry which is preliminary data.</text>
</comment>
<dbReference type="InterPro" id="IPR001753">
    <property type="entry name" value="Enoyl-CoA_hydra/iso"/>
</dbReference>
<keyword evidence="3" id="KW-1185">Reference proteome</keyword>
<evidence type="ECO:0000313" key="3">
    <source>
        <dbReference type="Proteomes" id="UP000229498"/>
    </source>
</evidence>
<dbReference type="OrthoDB" id="9781757at2"/>